<dbReference type="InterPro" id="IPR000907">
    <property type="entry name" value="LipOase"/>
</dbReference>
<organism evidence="5 6">
    <name type="scientific">Senna tora</name>
    <dbReference type="NCBI Taxonomy" id="362788"/>
    <lineage>
        <taxon>Eukaryota</taxon>
        <taxon>Viridiplantae</taxon>
        <taxon>Streptophyta</taxon>
        <taxon>Embryophyta</taxon>
        <taxon>Tracheophyta</taxon>
        <taxon>Spermatophyta</taxon>
        <taxon>Magnoliopsida</taxon>
        <taxon>eudicotyledons</taxon>
        <taxon>Gunneridae</taxon>
        <taxon>Pentapetalae</taxon>
        <taxon>rosids</taxon>
        <taxon>fabids</taxon>
        <taxon>Fabales</taxon>
        <taxon>Fabaceae</taxon>
        <taxon>Caesalpinioideae</taxon>
        <taxon>Cassia clade</taxon>
        <taxon>Senna</taxon>
    </lineage>
</organism>
<evidence type="ECO:0000256" key="3">
    <source>
        <dbReference type="ARBA" id="ARBA00023002"/>
    </source>
</evidence>
<protein>
    <submittedName>
        <fullName evidence="5">Linoleate 13S-lipoxygenase 2-1, chloroplastic-like</fullName>
    </submittedName>
</protein>
<keyword evidence="3" id="KW-0560">Oxidoreductase</keyword>
<dbReference type="GO" id="GO:0034440">
    <property type="term" value="P:lipid oxidation"/>
    <property type="evidence" value="ECO:0007669"/>
    <property type="project" value="InterPro"/>
</dbReference>
<dbReference type="InterPro" id="IPR013819">
    <property type="entry name" value="LipOase_C"/>
</dbReference>
<proteinExistence type="predicted"/>
<evidence type="ECO:0000313" key="6">
    <source>
        <dbReference type="Proteomes" id="UP000634136"/>
    </source>
</evidence>
<dbReference type="PANTHER" id="PTHR11771">
    <property type="entry name" value="LIPOXYGENASE"/>
    <property type="match status" value="1"/>
</dbReference>
<feature type="domain" description="Lipoxygenase" evidence="4">
    <location>
        <begin position="1"/>
        <end position="306"/>
    </location>
</feature>
<evidence type="ECO:0000256" key="1">
    <source>
        <dbReference type="ARBA" id="ARBA00022723"/>
    </source>
</evidence>
<evidence type="ECO:0000259" key="4">
    <source>
        <dbReference type="PROSITE" id="PS51393"/>
    </source>
</evidence>
<reference evidence="5" key="1">
    <citation type="submission" date="2020-09" db="EMBL/GenBank/DDBJ databases">
        <title>Genome-Enabled Discovery of Anthraquinone Biosynthesis in Senna tora.</title>
        <authorList>
            <person name="Kang S.-H."/>
            <person name="Pandey R.P."/>
            <person name="Lee C.-M."/>
            <person name="Sim J.-S."/>
            <person name="Jeong J.-T."/>
            <person name="Choi B.-S."/>
            <person name="Jung M."/>
            <person name="Ginzburg D."/>
            <person name="Zhao K."/>
            <person name="Won S.Y."/>
            <person name="Oh T.-J."/>
            <person name="Yu Y."/>
            <person name="Kim N.-H."/>
            <person name="Lee O.R."/>
            <person name="Lee T.-H."/>
            <person name="Bashyal P."/>
            <person name="Kim T.-S."/>
            <person name="Lee W.-H."/>
            <person name="Kawkins C."/>
            <person name="Kim C.-K."/>
            <person name="Kim J.S."/>
            <person name="Ahn B.O."/>
            <person name="Rhee S.Y."/>
            <person name="Sohng J.K."/>
        </authorList>
    </citation>
    <scope>NUCLEOTIDE SEQUENCE</scope>
    <source>
        <tissue evidence="5">Leaf</tissue>
    </source>
</reference>
<dbReference type="OrthoDB" id="407298at2759"/>
<dbReference type="SUPFAM" id="SSF48484">
    <property type="entry name" value="Lipoxigenase"/>
    <property type="match status" value="1"/>
</dbReference>
<comment type="caution">
    <text evidence="5">The sequence shown here is derived from an EMBL/GenBank/DDBJ whole genome shotgun (WGS) entry which is preliminary data.</text>
</comment>
<keyword evidence="6" id="KW-1185">Reference proteome</keyword>
<dbReference type="PROSITE" id="PS51393">
    <property type="entry name" value="LIPOXYGENASE_3"/>
    <property type="match status" value="1"/>
</dbReference>
<name>A0A834SKD4_9FABA</name>
<dbReference type="AlphaFoldDB" id="A0A834SKD4"/>
<dbReference type="EMBL" id="JAAIUW010000012">
    <property type="protein sequence ID" value="KAF7805374.1"/>
    <property type="molecule type" value="Genomic_DNA"/>
</dbReference>
<dbReference type="Proteomes" id="UP000634136">
    <property type="component" value="Unassembled WGS sequence"/>
</dbReference>
<dbReference type="InterPro" id="IPR036226">
    <property type="entry name" value="LipOase_C_sf"/>
</dbReference>
<dbReference type="GO" id="GO:0016702">
    <property type="term" value="F:oxidoreductase activity, acting on single donors with incorporation of molecular oxygen, incorporation of two atoms of oxygen"/>
    <property type="evidence" value="ECO:0007669"/>
    <property type="project" value="InterPro"/>
</dbReference>
<sequence>MEINALAREALINANGIIESCFSPAKYSILLSSVAYDKLWQFNLQGLPADLIHRGLAVEDPNSPHGLKLSIQDYPYANDGLVLWDAIREWITAYVNHYYPDPTLVESDSEIQAWWEEIRTKGHADKKDEPWWPQLKSPKDLIEILTTIVWITSGHHAAVNFGQYTYAGYFPNRPTIARTNMPTEDRDEAEWELFLQKPEVTLLKCFPSQVQATTVMSVLDILSNHSPDEEYLGNHIEASWEEDVVVKAAFEKFQGRLKELEGLIDLRNADRNLKNRNGAGIVPYELLKPVSEPGVTGQGVPFSISI</sequence>
<evidence type="ECO:0000256" key="2">
    <source>
        <dbReference type="ARBA" id="ARBA00022964"/>
    </source>
</evidence>
<dbReference type="Pfam" id="PF00305">
    <property type="entry name" value="Lipoxygenase"/>
    <property type="match status" value="1"/>
</dbReference>
<dbReference type="GO" id="GO:0046872">
    <property type="term" value="F:metal ion binding"/>
    <property type="evidence" value="ECO:0007669"/>
    <property type="project" value="UniProtKB-KW"/>
</dbReference>
<gene>
    <name evidence="5" type="ORF">G2W53_037535</name>
</gene>
<keyword evidence="1" id="KW-0479">Metal-binding</keyword>
<accession>A0A834SKD4</accession>
<evidence type="ECO:0000313" key="5">
    <source>
        <dbReference type="EMBL" id="KAF7805374.1"/>
    </source>
</evidence>
<dbReference type="Gene3D" id="1.20.245.10">
    <property type="entry name" value="Lipoxygenase-1, Domain 5"/>
    <property type="match status" value="1"/>
</dbReference>
<keyword evidence="2" id="KW-0223">Dioxygenase</keyword>